<dbReference type="Pfam" id="PF05025">
    <property type="entry name" value="RbsD_FucU"/>
    <property type="match status" value="1"/>
</dbReference>
<evidence type="ECO:0000313" key="5">
    <source>
        <dbReference type="Proteomes" id="UP000886887"/>
    </source>
</evidence>
<sequence>MFKDGCIHPGIMQALSRCGHGDKILIADGNYPLQGRTGACERVYLGVRAGLPQVTDVLDALLQEINAEAAQVMQPADGSEPPIFAEFRERLPGLRLEMLDRYAFYDACCEPDVRLAISTGEQRVFANILLTVGVA</sequence>
<dbReference type="EMBL" id="DVFJ01000026">
    <property type="protein sequence ID" value="HIQ71979.1"/>
    <property type="molecule type" value="Genomic_DNA"/>
</dbReference>
<dbReference type="PANTHER" id="PTHR31690">
    <property type="entry name" value="FUCOSE MUTAROTASE"/>
    <property type="match status" value="1"/>
</dbReference>
<dbReference type="Gene3D" id="3.40.1650.10">
    <property type="entry name" value="RbsD-like domain"/>
    <property type="match status" value="1"/>
</dbReference>
<dbReference type="GO" id="GO:0036373">
    <property type="term" value="F:L-fucose mutarotase activity"/>
    <property type="evidence" value="ECO:0007669"/>
    <property type="project" value="UniProtKB-EC"/>
</dbReference>
<dbReference type="Proteomes" id="UP000886887">
    <property type="component" value="Unassembled WGS sequence"/>
</dbReference>
<reference evidence="4" key="2">
    <citation type="journal article" date="2021" name="PeerJ">
        <title>Extensive microbial diversity within the chicken gut microbiome revealed by metagenomics and culture.</title>
        <authorList>
            <person name="Gilroy R."/>
            <person name="Ravi A."/>
            <person name="Getino M."/>
            <person name="Pursley I."/>
            <person name="Horton D.L."/>
            <person name="Alikhan N.F."/>
            <person name="Baker D."/>
            <person name="Gharbi K."/>
            <person name="Hall N."/>
            <person name="Watson M."/>
            <person name="Adriaenssens E.M."/>
            <person name="Foster-Nyarko E."/>
            <person name="Jarju S."/>
            <person name="Secka A."/>
            <person name="Antonio M."/>
            <person name="Oren A."/>
            <person name="Chaudhuri R.R."/>
            <person name="La Ragione R."/>
            <person name="Hildebrand F."/>
            <person name="Pallen M.J."/>
        </authorList>
    </citation>
    <scope>NUCLEOTIDE SEQUENCE</scope>
    <source>
        <strain evidence="4">ChiSxjej2B14-6234</strain>
    </source>
</reference>
<accession>A0A9D0ZAJ7</accession>
<dbReference type="GO" id="GO:0062193">
    <property type="term" value="F:D-ribose pyranase activity"/>
    <property type="evidence" value="ECO:0007669"/>
    <property type="project" value="UniProtKB-EC"/>
</dbReference>
<evidence type="ECO:0000256" key="3">
    <source>
        <dbReference type="ARBA" id="ARBA00036324"/>
    </source>
</evidence>
<organism evidence="4 5">
    <name type="scientific">Candidatus Onthenecus intestinigallinarum</name>
    <dbReference type="NCBI Taxonomy" id="2840875"/>
    <lineage>
        <taxon>Bacteria</taxon>
        <taxon>Bacillati</taxon>
        <taxon>Bacillota</taxon>
        <taxon>Clostridia</taxon>
        <taxon>Eubacteriales</taxon>
        <taxon>Candidatus Onthenecus</taxon>
    </lineage>
</organism>
<evidence type="ECO:0000256" key="1">
    <source>
        <dbReference type="ARBA" id="ARBA00000223"/>
    </source>
</evidence>
<protein>
    <submittedName>
        <fullName evidence="4">RbsD or FucU transport</fullName>
    </submittedName>
</protein>
<dbReference type="PANTHER" id="PTHR31690:SF4">
    <property type="entry name" value="FUCOSE MUTAROTASE"/>
    <property type="match status" value="1"/>
</dbReference>
<dbReference type="InterPro" id="IPR023750">
    <property type="entry name" value="RbsD-like_sf"/>
</dbReference>
<comment type="caution">
    <text evidence="4">The sequence shown here is derived from an EMBL/GenBank/DDBJ whole genome shotgun (WGS) entry which is preliminary data.</text>
</comment>
<evidence type="ECO:0000313" key="4">
    <source>
        <dbReference type="EMBL" id="HIQ71979.1"/>
    </source>
</evidence>
<name>A0A9D0ZAJ7_9FIRM</name>
<keyword evidence="2" id="KW-0413">Isomerase</keyword>
<evidence type="ECO:0000256" key="2">
    <source>
        <dbReference type="ARBA" id="ARBA00023235"/>
    </source>
</evidence>
<dbReference type="GO" id="GO:0042806">
    <property type="term" value="F:fucose binding"/>
    <property type="evidence" value="ECO:0007669"/>
    <property type="project" value="TreeGrafter"/>
</dbReference>
<dbReference type="AlphaFoldDB" id="A0A9D0ZAJ7"/>
<dbReference type="InterPro" id="IPR007721">
    <property type="entry name" value="RbsD_FucU"/>
</dbReference>
<dbReference type="SUPFAM" id="SSF102546">
    <property type="entry name" value="RbsD-like"/>
    <property type="match status" value="1"/>
</dbReference>
<comment type="catalytic activity">
    <reaction evidence="3">
        <text>alpha-L-fucose = beta-L-fucose</text>
        <dbReference type="Rhea" id="RHEA:25580"/>
        <dbReference type="ChEBI" id="CHEBI:42548"/>
        <dbReference type="ChEBI" id="CHEBI:42589"/>
        <dbReference type="EC" id="5.1.3.29"/>
    </reaction>
</comment>
<proteinExistence type="predicted"/>
<comment type="catalytic activity">
    <reaction evidence="1">
        <text>beta-D-ribopyranose = beta-D-ribofuranose</text>
        <dbReference type="Rhea" id="RHEA:25432"/>
        <dbReference type="ChEBI" id="CHEBI:27476"/>
        <dbReference type="ChEBI" id="CHEBI:47002"/>
        <dbReference type="EC" id="5.4.99.62"/>
    </reaction>
</comment>
<dbReference type="InterPro" id="IPR050443">
    <property type="entry name" value="RbsD/FucU_mutarotase"/>
</dbReference>
<dbReference type="GO" id="GO:0006004">
    <property type="term" value="P:fucose metabolic process"/>
    <property type="evidence" value="ECO:0007669"/>
    <property type="project" value="TreeGrafter"/>
</dbReference>
<gene>
    <name evidence="4" type="ORF">IAB73_07225</name>
</gene>
<reference evidence="4" key="1">
    <citation type="submission" date="2020-10" db="EMBL/GenBank/DDBJ databases">
        <authorList>
            <person name="Gilroy R."/>
        </authorList>
    </citation>
    <scope>NUCLEOTIDE SEQUENCE</scope>
    <source>
        <strain evidence="4">ChiSxjej2B14-6234</strain>
    </source>
</reference>